<reference evidence="1 2" key="1">
    <citation type="submission" date="2018-09" db="EMBL/GenBank/DDBJ databases">
        <title>Nesterenkonia natronophila sp. nov., an alkaliphilic actinobacteriume isolated from a soda lake, and emended description of the genus Nesterenkonia.</title>
        <authorList>
            <person name="Menes R.J."/>
            <person name="Iriarte A."/>
        </authorList>
    </citation>
    <scope>NUCLEOTIDE SEQUENCE [LARGE SCALE GENOMIC DNA]</scope>
    <source>
        <strain evidence="1 2">M8</strain>
    </source>
</reference>
<keyword evidence="2" id="KW-1185">Reference proteome</keyword>
<organism evidence="1 2">
    <name type="scientific">Nesterenkonia natronophila</name>
    <dbReference type="NCBI Taxonomy" id="2174932"/>
    <lineage>
        <taxon>Bacteria</taxon>
        <taxon>Bacillati</taxon>
        <taxon>Actinomycetota</taxon>
        <taxon>Actinomycetes</taxon>
        <taxon>Micrococcales</taxon>
        <taxon>Micrococcaceae</taxon>
        <taxon>Nesterenkonia</taxon>
    </lineage>
</organism>
<gene>
    <name evidence="1" type="ORF">D3250_03495</name>
</gene>
<protein>
    <submittedName>
        <fullName evidence="1">DUF1850 domain-containing protein</fullName>
    </submittedName>
</protein>
<dbReference type="AlphaFoldDB" id="A0A3A4F8T3"/>
<comment type="caution">
    <text evidence="1">The sequence shown here is derived from an EMBL/GenBank/DDBJ whole genome shotgun (WGS) entry which is preliminary data.</text>
</comment>
<proteinExistence type="predicted"/>
<dbReference type="Proteomes" id="UP000266615">
    <property type="component" value="Unassembled WGS sequence"/>
</dbReference>
<dbReference type="Pfam" id="PF08905">
    <property type="entry name" value="DUF1850"/>
    <property type="match status" value="1"/>
</dbReference>
<sequence>MKAVTRTPTSSSPTRSALLLSVPLRRRQLLRAAVASSALALVTGCAEEQGHRLLCQHQRTGEVYAELNIKLGAIITHSWLHSIELSRWTDRYRFDGERLMLISTEFEEYGAGMPLDEGDLTFQDGKIVIENIDRPFEAIGWIHSHRVGYRIGVDGDTDLIDPDELPDREPIELRPR</sequence>
<dbReference type="InterPro" id="IPR015001">
    <property type="entry name" value="DUF1850"/>
</dbReference>
<accession>A0A3A4F8T3</accession>
<name>A0A3A4F8T3_9MICC</name>
<dbReference type="EMBL" id="QYZP01000001">
    <property type="protein sequence ID" value="RJN32890.1"/>
    <property type="molecule type" value="Genomic_DNA"/>
</dbReference>
<evidence type="ECO:0000313" key="1">
    <source>
        <dbReference type="EMBL" id="RJN32890.1"/>
    </source>
</evidence>
<evidence type="ECO:0000313" key="2">
    <source>
        <dbReference type="Proteomes" id="UP000266615"/>
    </source>
</evidence>